<evidence type="ECO:0000256" key="3">
    <source>
        <dbReference type="SAM" id="SignalP"/>
    </source>
</evidence>
<dbReference type="Pfam" id="PF13424">
    <property type="entry name" value="TPR_12"/>
    <property type="match status" value="2"/>
</dbReference>
<protein>
    <submittedName>
        <fullName evidence="5">Tetratricopeptide repeat protein</fullName>
    </submittedName>
</protein>
<dbReference type="OrthoDB" id="6190788at2"/>
<comment type="caution">
    <text evidence="5">The sequence shown here is derived from an EMBL/GenBank/DDBJ whole genome shotgun (WGS) entry which is preliminary data.</text>
</comment>
<dbReference type="SMART" id="SM00028">
    <property type="entry name" value="TPR"/>
    <property type="match status" value="7"/>
</dbReference>
<evidence type="ECO:0000313" key="5">
    <source>
        <dbReference type="EMBL" id="PRY84734.1"/>
    </source>
</evidence>
<feature type="coiled-coil region" evidence="1">
    <location>
        <begin position="430"/>
        <end position="461"/>
    </location>
</feature>
<name>A0A2T0WDX7_9BACT</name>
<dbReference type="PANTHER" id="PTHR34220">
    <property type="entry name" value="SENSOR HISTIDINE KINASE YPDA"/>
    <property type="match status" value="1"/>
</dbReference>
<feature type="signal peptide" evidence="3">
    <location>
        <begin position="1"/>
        <end position="21"/>
    </location>
</feature>
<dbReference type="InterPro" id="IPR019734">
    <property type="entry name" value="TPR_rpt"/>
</dbReference>
<dbReference type="SUPFAM" id="SSF55874">
    <property type="entry name" value="ATPase domain of HSP90 chaperone/DNA topoisomerase II/histidine kinase"/>
    <property type="match status" value="1"/>
</dbReference>
<evidence type="ECO:0000259" key="4">
    <source>
        <dbReference type="Pfam" id="PF06580"/>
    </source>
</evidence>
<sequence length="668" mass="77477">MYLRLFFLYLISVFIHFSASANSDLDSLKSVMNLDINDSSKIRTAMYLSRQIHRLDPADKDDFHYAEIALELAEKHTDTLLLAESLDNLGLLYRYHSRYAKSTPLHVRALELIKNRNVDPYFKMRFANNAGVSARYDQAYDLAVEHYLYALKIAEEEEDLRNIAIASNGLGNSLSYMEGKSEEALQFYLKALKTEEQQENTLGMAMNYLSIASYYSRKKDYQTARKYLDDLLIINNERKDQHGIAMTYEYYGHSYLEEGQDLELAQNYYEKAIDIFKEIDQQHKVASMMIALGEVSKQKNNLTKSLNYFQQAFTLSREVNNKALIMESARLMSDTYERRGDFGQALTYFKTASAYKDSLSLIDQEATIEGLRMEYDFEKQEAELNLLQAEKEVQEQQFLLSEERFKRERTILFGLILAILAITLVIILSLRNLNLKKNLAIQQEEQKRKELESAFQNDLLQAEILATRMQMNPHFLFNCLNSIKLLIQKEQKKEAIKYLTTLSRFVRDILQTSKMPTVSLEEELELTKKYIMLEENRFEEKLDFEVCLNQMADEDLKNIKVPPMILQPFVENSIWHGLLPSNSELKKLSISIAKVEEGVTISIRDNGVGRQPKPAHQLNGHKSMGVTITQQRIDLFNKITKQKMNLTTLDHKDENQKPRGTEVQIQLA</sequence>
<keyword evidence="2" id="KW-0472">Membrane</keyword>
<dbReference type="Proteomes" id="UP000238157">
    <property type="component" value="Unassembled WGS sequence"/>
</dbReference>
<organism evidence="5 6">
    <name type="scientific">Mongoliibacter ruber</name>
    <dbReference type="NCBI Taxonomy" id="1750599"/>
    <lineage>
        <taxon>Bacteria</taxon>
        <taxon>Pseudomonadati</taxon>
        <taxon>Bacteroidota</taxon>
        <taxon>Cytophagia</taxon>
        <taxon>Cytophagales</taxon>
        <taxon>Cyclobacteriaceae</taxon>
        <taxon>Mongoliibacter</taxon>
    </lineage>
</organism>
<dbReference type="RefSeq" id="WP_106135389.1">
    <property type="nucleotide sequence ID" value="NZ_PVTR01000017.1"/>
</dbReference>
<dbReference type="Gene3D" id="3.30.565.10">
    <property type="entry name" value="Histidine kinase-like ATPase, C-terminal domain"/>
    <property type="match status" value="1"/>
</dbReference>
<dbReference type="EMBL" id="PVTR01000017">
    <property type="protein sequence ID" value="PRY84734.1"/>
    <property type="molecule type" value="Genomic_DNA"/>
</dbReference>
<keyword evidence="3" id="KW-0732">Signal</keyword>
<keyword evidence="1" id="KW-0175">Coiled coil</keyword>
<feature type="coiled-coil region" evidence="1">
    <location>
        <begin position="361"/>
        <end position="399"/>
    </location>
</feature>
<dbReference type="InterPro" id="IPR011990">
    <property type="entry name" value="TPR-like_helical_dom_sf"/>
</dbReference>
<feature type="transmembrane region" description="Helical" evidence="2">
    <location>
        <begin position="411"/>
        <end position="430"/>
    </location>
</feature>
<evidence type="ECO:0000256" key="2">
    <source>
        <dbReference type="SAM" id="Phobius"/>
    </source>
</evidence>
<dbReference type="InterPro" id="IPR050640">
    <property type="entry name" value="Bact_2-comp_sensor_kinase"/>
</dbReference>
<dbReference type="Gene3D" id="1.25.40.10">
    <property type="entry name" value="Tetratricopeptide repeat domain"/>
    <property type="match status" value="3"/>
</dbReference>
<reference evidence="5 6" key="1">
    <citation type="submission" date="2018-03" db="EMBL/GenBank/DDBJ databases">
        <title>Genomic Encyclopedia of Archaeal and Bacterial Type Strains, Phase II (KMG-II): from individual species to whole genera.</title>
        <authorList>
            <person name="Goeker M."/>
        </authorList>
    </citation>
    <scope>NUCLEOTIDE SEQUENCE [LARGE SCALE GENOMIC DNA]</scope>
    <source>
        <strain evidence="5 6">DSM 27929</strain>
    </source>
</reference>
<gene>
    <name evidence="5" type="ORF">CLW00_11711</name>
</gene>
<accession>A0A2T0WDX7</accession>
<dbReference type="GO" id="GO:0000155">
    <property type="term" value="F:phosphorelay sensor kinase activity"/>
    <property type="evidence" value="ECO:0007669"/>
    <property type="project" value="InterPro"/>
</dbReference>
<keyword evidence="2" id="KW-1133">Transmembrane helix</keyword>
<dbReference type="SUPFAM" id="SSF48452">
    <property type="entry name" value="TPR-like"/>
    <property type="match status" value="1"/>
</dbReference>
<dbReference type="GO" id="GO:0016020">
    <property type="term" value="C:membrane"/>
    <property type="evidence" value="ECO:0007669"/>
    <property type="project" value="InterPro"/>
</dbReference>
<evidence type="ECO:0000313" key="6">
    <source>
        <dbReference type="Proteomes" id="UP000238157"/>
    </source>
</evidence>
<dbReference type="AlphaFoldDB" id="A0A2T0WDX7"/>
<keyword evidence="2" id="KW-0812">Transmembrane</keyword>
<feature type="domain" description="Signal transduction histidine kinase internal region" evidence="4">
    <location>
        <begin position="462"/>
        <end position="542"/>
    </location>
</feature>
<evidence type="ECO:0000256" key="1">
    <source>
        <dbReference type="SAM" id="Coils"/>
    </source>
</evidence>
<dbReference type="InterPro" id="IPR010559">
    <property type="entry name" value="Sig_transdc_His_kin_internal"/>
</dbReference>
<proteinExistence type="predicted"/>
<dbReference type="Pfam" id="PF06580">
    <property type="entry name" value="His_kinase"/>
    <property type="match status" value="1"/>
</dbReference>
<feature type="chain" id="PRO_5015554372" evidence="3">
    <location>
        <begin position="22"/>
        <end position="668"/>
    </location>
</feature>
<keyword evidence="6" id="KW-1185">Reference proteome</keyword>
<dbReference type="PANTHER" id="PTHR34220:SF7">
    <property type="entry name" value="SENSOR HISTIDINE KINASE YPDA"/>
    <property type="match status" value="1"/>
</dbReference>
<dbReference type="InterPro" id="IPR036890">
    <property type="entry name" value="HATPase_C_sf"/>
</dbReference>